<evidence type="ECO:0000256" key="1">
    <source>
        <dbReference type="ARBA" id="ARBA00022884"/>
    </source>
</evidence>
<dbReference type="SUPFAM" id="SSF54928">
    <property type="entry name" value="RNA-binding domain, RBD"/>
    <property type="match status" value="1"/>
</dbReference>
<dbReference type="Pfam" id="PF00076">
    <property type="entry name" value="RRM_1"/>
    <property type="match status" value="1"/>
</dbReference>
<sequence>MYVGNISFQCTEEDLFNKFSEIGPVGDVSMVLDNDGRIRGFGFITMRNAEDGERALELLDGTDLKGRTLNVRPSTN</sequence>
<dbReference type="InterPro" id="IPR035979">
    <property type="entry name" value="RBD_domain_sf"/>
</dbReference>
<evidence type="ECO:0000313" key="5">
    <source>
        <dbReference type="Proteomes" id="UP000095751"/>
    </source>
</evidence>
<evidence type="ECO:0000256" key="2">
    <source>
        <dbReference type="PROSITE-ProRule" id="PRU00176"/>
    </source>
</evidence>
<proteinExistence type="predicted"/>
<dbReference type="Gene3D" id="3.30.70.330">
    <property type="match status" value="1"/>
</dbReference>
<dbReference type="PANTHER" id="PTHR48027">
    <property type="entry name" value="HETEROGENEOUS NUCLEAR RIBONUCLEOPROTEIN 87F-RELATED"/>
    <property type="match status" value="1"/>
</dbReference>
<protein>
    <submittedName>
        <fullName evidence="4">RRM_1-domain-containing protein</fullName>
    </submittedName>
</protein>
<dbReference type="OrthoDB" id="439808at2759"/>
<dbReference type="GO" id="GO:0003723">
    <property type="term" value="F:RNA binding"/>
    <property type="evidence" value="ECO:0007669"/>
    <property type="project" value="UniProtKB-UniRule"/>
</dbReference>
<keyword evidence="1 2" id="KW-0694">RNA-binding</keyword>
<dbReference type="Proteomes" id="UP000095751">
    <property type="component" value="Unassembled WGS sequence"/>
</dbReference>
<dbReference type="InParanoid" id="A0A1E7EM18"/>
<evidence type="ECO:0000259" key="3">
    <source>
        <dbReference type="PROSITE" id="PS50102"/>
    </source>
</evidence>
<reference evidence="4 5" key="1">
    <citation type="submission" date="2016-09" db="EMBL/GenBank/DDBJ databases">
        <title>Extensive genetic diversity and differential bi-allelic expression allows diatom success in the polar Southern Ocean.</title>
        <authorList>
            <consortium name="DOE Joint Genome Institute"/>
            <person name="Mock T."/>
            <person name="Otillar R.P."/>
            <person name="Strauss J."/>
            <person name="Dupont C."/>
            <person name="Frickenhaus S."/>
            <person name="Maumus F."/>
            <person name="Mcmullan M."/>
            <person name="Sanges R."/>
            <person name="Schmutz J."/>
            <person name="Toseland A."/>
            <person name="Valas R."/>
            <person name="Veluchamy A."/>
            <person name="Ward B.J."/>
            <person name="Allen A."/>
            <person name="Barry K."/>
            <person name="Falciatore A."/>
            <person name="Ferrante M."/>
            <person name="Fortunato A.E."/>
            <person name="Gloeckner G."/>
            <person name="Gruber A."/>
            <person name="Hipkin R."/>
            <person name="Janech M."/>
            <person name="Kroth P."/>
            <person name="Leese F."/>
            <person name="Lindquist E."/>
            <person name="Lyon B.R."/>
            <person name="Martin J."/>
            <person name="Mayer C."/>
            <person name="Parker M."/>
            <person name="Quesneville H."/>
            <person name="Raymond J."/>
            <person name="Uhlig C."/>
            <person name="Valentin K.U."/>
            <person name="Worden A.Z."/>
            <person name="Armbrust E.V."/>
            <person name="Bowler C."/>
            <person name="Green B."/>
            <person name="Moulton V."/>
            <person name="Van Oosterhout C."/>
            <person name="Grigoriev I."/>
        </authorList>
    </citation>
    <scope>NUCLEOTIDE SEQUENCE [LARGE SCALE GENOMIC DNA]</scope>
    <source>
        <strain evidence="4 5">CCMP1102</strain>
    </source>
</reference>
<name>A0A1E7EM18_9STRA</name>
<dbReference type="EMBL" id="KV784394">
    <property type="protein sequence ID" value="OEU06935.1"/>
    <property type="molecule type" value="Genomic_DNA"/>
</dbReference>
<accession>A0A1E7EM18</accession>
<dbReference type="InterPro" id="IPR052462">
    <property type="entry name" value="SLIRP/GR-RBP-like"/>
</dbReference>
<dbReference type="AlphaFoldDB" id="A0A1E7EM18"/>
<organism evidence="4 5">
    <name type="scientific">Fragilariopsis cylindrus CCMP1102</name>
    <dbReference type="NCBI Taxonomy" id="635003"/>
    <lineage>
        <taxon>Eukaryota</taxon>
        <taxon>Sar</taxon>
        <taxon>Stramenopiles</taxon>
        <taxon>Ochrophyta</taxon>
        <taxon>Bacillariophyta</taxon>
        <taxon>Bacillariophyceae</taxon>
        <taxon>Bacillariophycidae</taxon>
        <taxon>Bacillariales</taxon>
        <taxon>Bacillariaceae</taxon>
        <taxon>Fragilariopsis</taxon>
    </lineage>
</organism>
<evidence type="ECO:0000313" key="4">
    <source>
        <dbReference type="EMBL" id="OEU06935.1"/>
    </source>
</evidence>
<gene>
    <name evidence="4" type="ORF">FRACYDRAFT_221540</name>
</gene>
<dbReference type="PROSITE" id="PS50102">
    <property type="entry name" value="RRM"/>
    <property type="match status" value="1"/>
</dbReference>
<feature type="domain" description="RRM" evidence="3">
    <location>
        <begin position="1"/>
        <end position="76"/>
    </location>
</feature>
<dbReference type="SMART" id="SM00360">
    <property type="entry name" value="RRM"/>
    <property type="match status" value="1"/>
</dbReference>
<dbReference type="InterPro" id="IPR000504">
    <property type="entry name" value="RRM_dom"/>
</dbReference>
<keyword evidence="5" id="KW-1185">Reference proteome</keyword>
<dbReference type="InterPro" id="IPR012677">
    <property type="entry name" value="Nucleotide-bd_a/b_plait_sf"/>
</dbReference>
<dbReference type="KEGG" id="fcy:FRACYDRAFT_221540"/>